<protein>
    <submittedName>
        <fullName evidence="2">Ferredoxin</fullName>
    </submittedName>
</protein>
<proteinExistence type="predicted"/>
<keyword evidence="3" id="KW-1185">Reference proteome</keyword>
<feature type="domain" description="4Fe-4S ferredoxin-type" evidence="1">
    <location>
        <begin position="1"/>
        <end position="31"/>
    </location>
</feature>
<evidence type="ECO:0000313" key="2">
    <source>
        <dbReference type="EMBL" id="MDR6237643.1"/>
    </source>
</evidence>
<dbReference type="Gene3D" id="3.30.70.20">
    <property type="match status" value="1"/>
</dbReference>
<dbReference type="RefSeq" id="WP_309937111.1">
    <property type="nucleotide sequence ID" value="NZ_AP025305.1"/>
</dbReference>
<comment type="caution">
    <text evidence="2">The sequence shown here is derived from an EMBL/GenBank/DDBJ whole genome shotgun (WGS) entry which is preliminary data.</text>
</comment>
<dbReference type="InterPro" id="IPR017896">
    <property type="entry name" value="4Fe4S_Fe-S-bd"/>
</dbReference>
<name>A0AAE4BR70_9BACT</name>
<dbReference type="PROSITE" id="PS51379">
    <property type="entry name" value="4FE4S_FER_2"/>
    <property type="match status" value="1"/>
</dbReference>
<gene>
    <name evidence="2" type="ORF">HNQ88_000619</name>
</gene>
<evidence type="ECO:0000313" key="3">
    <source>
        <dbReference type="Proteomes" id="UP001185092"/>
    </source>
</evidence>
<dbReference type="EMBL" id="JAVDQD010000001">
    <property type="protein sequence ID" value="MDR6237643.1"/>
    <property type="molecule type" value="Genomic_DNA"/>
</dbReference>
<accession>A0AAE4BR70</accession>
<organism evidence="2 3">
    <name type="scientific">Aureibacter tunicatorum</name>
    <dbReference type="NCBI Taxonomy" id="866807"/>
    <lineage>
        <taxon>Bacteria</taxon>
        <taxon>Pseudomonadati</taxon>
        <taxon>Bacteroidota</taxon>
        <taxon>Cytophagia</taxon>
        <taxon>Cytophagales</taxon>
        <taxon>Persicobacteraceae</taxon>
        <taxon>Aureibacter</taxon>
    </lineage>
</organism>
<evidence type="ECO:0000259" key="1">
    <source>
        <dbReference type="PROSITE" id="PS51379"/>
    </source>
</evidence>
<dbReference type="Proteomes" id="UP001185092">
    <property type="component" value="Unassembled WGS sequence"/>
</dbReference>
<sequence length="124" mass="13781">MALFIDTDLCTNMGACEPECPHTAIYDVGEYWKFSDGTSLSGQVKNLNGEVIDADVINKPLSDESYFIVADKCTNCIGEYDEPQCAAVCATDAPTLITGLEEEDKSRLIKKKEWLTEEQYNLDL</sequence>
<dbReference type="SUPFAM" id="SSF54862">
    <property type="entry name" value="4Fe-4S ferredoxins"/>
    <property type="match status" value="1"/>
</dbReference>
<reference evidence="2" key="1">
    <citation type="submission" date="2023-07" db="EMBL/GenBank/DDBJ databases">
        <title>Genomic Encyclopedia of Type Strains, Phase IV (KMG-IV): sequencing the most valuable type-strain genomes for metagenomic binning, comparative biology and taxonomic classification.</title>
        <authorList>
            <person name="Goeker M."/>
        </authorList>
    </citation>
    <scope>NUCLEOTIDE SEQUENCE</scope>
    <source>
        <strain evidence="2">DSM 26174</strain>
    </source>
</reference>
<dbReference type="AlphaFoldDB" id="A0AAE4BR70"/>